<protein>
    <submittedName>
        <fullName evidence="2">Uncharacterized protein</fullName>
    </submittedName>
</protein>
<feature type="compositionally biased region" description="Gly residues" evidence="1">
    <location>
        <begin position="92"/>
        <end position="102"/>
    </location>
</feature>
<sequence>MLKSPRKASFTIGRSSVYERTRTSERGQGESRERMKSQAAGLRTPRMGGGRLPPRALIFSALWHPPSSILPVLRSSFFFFFDDDGDDDDDGGGGSGGSGGAGRASSRRPCLRPTR</sequence>
<proteinExistence type="predicted"/>
<feature type="compositionally biased region" description="Basic and acidic residues" evidence="1">
    <location>
        <begin position="17"/>
        <end position="36"/>
    </location>
</feature>
<evidence type="ECO:0000256" key="1">
    <source>
        <dbReference type="SAM" id="MobiDB-lite"/>
    </source>
</evidence>
<accession>A0ABN9VX11</accession>
<evidence type="ECO:0000313" key="3">
    <source>
        <dbReference type="Proteomes" id="UP001189429"/>
    </source>
</evidence>
<comment type="caution">
    <text evidence="2">The sequence shown here is derived from an EMBL/GenBank/DDBJ whole genome shotgun (WGS) entry which is preliminary data.</text>
</comment>
<feature type="non-terminal residue" evidence="2">
    <location>
        <position position="115"/>
    </location>
</feature>
<keyword evidence="3" id="KW-1185">Reference proteome</keyword>
<feature type="compositionally biased region" description="Basic residues" evidence="1">
    <location>
        <begin position="105"/>
        <end position="115"/>
    </location>
</feature>
<gene>
    <name evidence="2" type="ORF">PCOR1329_LOCUS62012</name>
</gene>
<feature type="region of interest" description="Disordered" evidence="1">
    <location>
        <begin position="88"/>
        <end position="115"/>
    </location>
</feature>
<organism evidence="2 3">
    <name type="scientific">Prorocentrum cordatum</name>
    <dbReference type="NCBI Taxonomy" id="2364126"/>
    <lineage>
        <taxon>Eukaryota</taxon>
        <taxon>Sar</taxon>
        <taxon>Alveolata</taxon>
        <taxon>Dinophyceae</taxon>
        <taxon>Prorocentrales</taxon>
        <taxon>Prorocentraceae</taxon>
        <taxon>Prorocentrum</taxon>
    </lineage>
</organism>
<evidence type="ECO:0000313" key="2">
    <source>
        <dbReference type="EMBL" id="CAK0878159.1"/>
    </source>
</evidence>
<name>A0ABN9VX11_9DINO</name>
<dbReference type="Proteomes" id="UP001189429">
    <property type="component" value="Unassembled WGS sequence"/>
</dbReference>
<feature type="region of interest" description="Disordered" evidence="1">
    <location>
        <begin position="1"/>
        <end position="50"/>
    </location>
</feature>
<reference evidence="2" key="1">
    <citation type="submission" date="2023-10" db="EMBL/GenBank/DDBJ databases">
        <authorList>
            <person name="Chen Y."/>
            <person name="Shah S."/>
            <person name="Dougan E. K."/>
            <person name="Thang M."/>
            <person name="Chan C."/>
        </authorList>
    </citation>
    <scope>NUCLEOTIDE SEQUENCE [LARGE SCALE GENOMIC DNA]</scope>
</reference>
<dbReference type="EMBL" id="CAUYUJ010017818">
    <property type="protein sequence ID" value="CAK0878159.1"/>
    <property type="molecule type" value="Genomic_DNA"/>
</dbReference>